<feature type="non-terminal residue" evidence="1">
    <location>
        <position position="1"/>
    </location>
</feature>
<accession>A0A6G3XGB5</accession>
<sequence length="43" mass="4651">RIVRARQRAAAALAPVLPWCGSWLEHAPYGPRHGAPAVAGRTY</sequence>
<gene>
    <name evidence="1" type="ORF">G3M58_60915</name>
</gene>
<keyword evidence="1" id="KW-0560">Oxidoreductase</keyword>
<name>A0A6G3XGB5_9ACTN</name>
<keyword evidence="1" id="KW-0503">Monooxygenase</keyword>
<protein>
    <submittedName>
        <fullName evidence="1">Monooxygenase</fullName>
    </submittedName>
</protein>
<dbReference type="EMBL" id="JAAGMN010006323">
    <property type="protein sequence ID" value="NEE16717.1"/>
    <property type="molecule type" value="Genomic_DNA"/>
</dbReference>
<organism evidence="1">
    <name type="scientific">Streptomyces sp. SID7499</name>
    <dbReference type="NCBI Taxonomy" id="2706086"/>
    <lineage>
        <taxon>Bacteria</taxon>
        <taxon>Bacillati</taxon>
        <taxon>Actinomycetota</taxon>
        <taxon>Actinomycetes</taxon>
        <taxon>Kitasatosporales</taxon>
        <taxon>Streptomycetaceae</taxon>
        <taxon>Streptomyces</taxon>
    </lineage>
</organism>
<evidence type="ECO:0000313" key="1">
    <source>
        <dbReference type="EMBL" id="NEE16717.1"/>
    </source>
</evidence>
<dbReference type="AlphaFoldDB" id="A0A6G3XGB5"/>
<reference evidence="1" key="1">
    <citation type="submission" date="2020-01" db="EMBL/GenBank/DDBJ databases">
        <title>Insect and environment-associated Actinomycetes.</title>
        <authorList>
            <person name="Currrie C."/>
            <person name="Chevrette M."/>
            <person name="Carlson C."/>
            <person name="Stubbendieck R."/>
            <person name="Wendt-Pienkowski E."/>
        </authorList>
    </citation>
    <scope>NUCLEOTIDE SEQUENCE</scope>
    <source>
        <strain evidence="1">SID7499</strain>
    </source>
</reference>
<comment type="caution">
    <text evidence="1">The sequence shown here is derived from an EMBL/GenBank/DDBJ whole genome shotgun (WGS) entry which is preliminary data.</text>
</comment>
<dbReference type="GO" id="GO:0004497">
    <property type="term" value="F:monooxygenase activity"/>
    <property type="evidence" value="ECO:0007669"/>
    <property type="project" value="UniProtKB-KW"/>
</dbReference>
<proteinExistence type="predicted"/>